<evidence type="ECO:0000313" key="2">
    <source>
        <dbReference type="EMBL" id="KAE9398314.1"/>
    </source>
</evidence>
<evidence type="ECO:0000256" key="1">
    <source>
        <dbReference type="SAM" id="MobiDB-lite"/>
    </source>
</evidence>
<dbReference type="Proteomes" id="UP000799118">
    <property type="component" value="Unassembled WGS sequence"/>
</dbReference>
<feature type="compositionally biased region" description="Polar residues" evidence="1">
    <location>
        <begin position="105"/>
        <end position="114"/>
    </location>
</feature>
<sequence>MPSTAGSPVAVYCGSSIGKRPAYAKAAISVGTALAKNNRPLVYGGLSEAPAGTYGLMGVVSHTVLQAGGRVTGVIPYAILMTGGEADKSSELDASYTKRPVEAEPSTSGASESNDKCQTIVVNSMHERKVEMAKRSCGFIGLPGGFGTFDEVFEVTTWTQLGIHDKPVVLVNVLNYYDPLRKMIQNALNDGFIQPYNVRLVTFVDGPEDLDEHESYDWGTAALRAIDDWKKGKANAVYDWTKQNQLDGTQAEGNLAVT</sequence>
<keyword evidence="3" id="KW-1185">Reference proteome</keyword>
<feature type="region of interest" description="Disordered" evidence="1">
    <location>
        <begin position="91"/>
        <end position="114"/>
    </location>
</feature>
<dbReference type="PANTHER" id="PTHR31223">
    <property type="entry name" value="LOG FAMILY PROTEIN YJL055W"/>
    <property type="match status" value="1"/>
</dbReference>
<dbReference type="InterPro" id="IPR031100">
    <property type="entry name" value="LOG_fam"/>
</dbReference>
<dbReference type="Gene3D" id="3.40.50.450">
    <property type="match status" value="1"/>
</dbReference>
<dbReference type="AlphaFoldDB" id="A0A6A4HMM2"/>
<dbReference type="NCBIfam" id="TIGR00730">
    <property type="entry name" value="Rossman fold protein, TIGR00730 family"/>
    <property type="match status" value="1"/>
</dbReference>
<organism evidence="2 3">
    <name type="scientific">Gymnopus androsaceus JB14</name>
    <dbReference type="NCBI Taxonomy" id="1447944"/>
    <lineage>
        <taxon>Eukaryota</taxon>
        <taxon>Fungi</taxon>
        <taxon>Dikarya</taxon>
        <taxon>Basidiomycota</taxon>
        <taxon>Agaricomycotina</taxon>
        <taxon>Agaricomycetes</taxon>
        <taxon>Agaricomycetidae</taxon>
        <taxon>Agaricales</taxon>
        <taxon>Marasmiineae</taxon>
        <taxon>Omphalotaceae</taxon>
        <taxon>Gymnopus</taxon>
    </lineage>
</organism>
<accession>A0A6A4HMM2</accession>
<dbReference type="OrthoDB" id="414463at2759"/>
<reference evidence="2" key="1">
    <citation type="journal article" date="2019" name="Environ. Microbiol.">
        <title>Fungal ecological strategies reflected in gene transcription - a case study of two litter decomposers.</title>
        <authorList>
            <person name="Barbi F."/>
            <person name="Kohler A."/>
            <person name="Barry K."/>
            <person name="Baskaran P."/>
            <person name="Daum C."/>
            <person name="Fauchery L."/>
            <person name="Ihrmark K."/>
            <person name="Kuo A."/>
            <person name="LaButti K."/>
            <person name="Lipzen A."/>
            <person name="Morin E."/>
            <person name="Grigoriev I.V."/>
            <person name="Henrissat B."/>
            <person name="Lindahl B."/>
            <person name="Martin F."/>
        </authorList>
    </citation>
    <scope>NUCLEOTIDE SEQUENCE</scope>
    <source>
        <strain evidence="2">JB14</strain>
    </source>
</reference>
<dbReference type="GO" id="GO:0005829">
    <property type="term" value="C:cytosol"/>
    <property type="evidence" value="ECO:0007669"/>
    <property type="project" value="TreeGrafter"/>
</dbReference>
<evidence type="ECO:0000313" key="3">
    <source>
        <dbReference type="Proteomes" id="UP000799118"/>
    </source>
</evidence>
<dbReference type="PANTHER" id="PTHR31223:SF70">
    <property type="entry name" value="LOG FAMILY PROTEIN YJL055W"/>
    <property type="match status" value="1"/>
</dbReference>
<dbReference type="GO" id="GO:0016799">
    <property type="term" value="F:hydrolase activity, hydrolyzing N-glycosyl compounds"/>
    <property type="evidence" value="ECO:0007669"/>
    <property type="project" value="TreeGrafter"/>
</dbReference>
<evidence type="ECO:0008006" key="4">
    <source>
        <dbReference type="Google" id="ProtNLM"/>
    </source>
</evidence>
<dbReference type="SUPFAM" id="SSF102405">
    <property type="entry name" value="MCP/YpsA-like"/>
    <property type="match status" value="1"/>
</dbReference>
<dbReference type="GO" id="GO:0009691">
    <property type="term" value="P:cytokinin biosynthetic process"/>
    <property type="evidence" value="ECO:0007669"/>
    <property type="project" value="InterPro"/>
</dbReference>
<protein>
    <recommendedName>
        <fullName evidence="4">Lysine decarboxylase</fullName>
    </recommendedName>
</protein>
<dbReference type="InterPro" id="IPR005269">
    <property type="entry name" value="LOG"/>
</dbReference>
<name>A0A6A4HMM2_9AGAR</name>
<proteinExistence type="predicted"/>
<dbReference type="Pfam" id="PF03641">
    <property type="entry name" value="Lysine_decarbox"/>
    <property type="match status" value="1"/>
</dbReference>
<gene>
    <name evidence="2" type="ORF">BT96DRAFT_994939</name>
</gene>
<dbReference type="EMBL" id="ML769484">
    <property type="protein sequence ID" value="KAE9398314.1"/>
    <property type="molecule type" value="Genomic_DNA"/>
</dbReference>